<evidence type="ECO:0000313" key="1">
    <source>
        <dbReference type="EMBL" id="TMM47052.1"/>
    </source>
</evidence>
<evidence type="ECO:0000313" key="2">
    <source>
        <dbReference type="Proteomes" id="UP000307702"/>
    </source>
</evidence>
<accession>A0A8H2JP86</accession>
<proteinExistence type="predicted"/>
<protein>
    <submittedName>
        <fullName evidence="1">Uncharacterized protein</fullName>
    </submittedName>
</protein>
<organism evidence="1 2">
    <name type="scientific">Colwellia ponticola</name>
    <dbReference type="NCBI Taxonomy" id="2304625"/>
    <lineage>
        <taxon>Bacteria</taxon>
        <taxon>Pseudomonadati</taxon>
        <taxon>Pseudomonadota</taxon>
        <taxon>Gammaproteobacteria</taxon>
        <taxon>Alteromonadales</taxon>
        <taxon>Colwelliaceae</taxon>
        <taxon>Colwellia</taxon>
    </lineage>
</organism>
<reference evidence="1 2" key="1">
    <citation type="submission" date="2019-05" db="EMBL/GenBank/DDBJ databases">
        <title>Colwellia ponticola sp. nov., isolated from seawater.</title>
        <authorList>
            <person name="Yoon J.-H."/>
        </authorList>
    </citation>
    <scope>NUCLEOTIDE SEQUENCE [LARGE SCALE GENOMIC DNA]</scope>
    <source>
        <strain evidence="1 2">OISW-25</strain>
    </source>
</reference>
<name>A0A8H2JP86_9GAMM</name>
<dbReference type="Proteomes" id="UP000307702">
    <property type="component" value="Unassembled WGS sequence"/>
</dbReference>
<comment type="caution">
    <text evidence="1">The sequence shown here is derived from an EMBL/GenBank/DDBJ whole genome shotgun (WGS) entry which is preliminary data.</text>
</comment>
<keyword evidence="2" id="KW-1185">Reference proteome</keyword>
<sequence>MLPPIKLSEKHLQSINEKLTKPVKINGLLNESDENTRLYYLFEDRQDLDNAISLVLFNKPYDADDELSNEHVNALNTYKLFFQGIGDNHFFFNESTLIEDIRKSKTLNDYCQRDHAYQEKCFAQHSDNYNKRPYAFSCDYWIRYINKNHELVYGTLRSADIDLYWLLEDHARALVEQVIPHSIDMTELDTVTDVEGLENTKGEEATEMNITVNAHGKEQQLAELESFCRESIKQLTEQYHQQLITEPASISIRLENDNRDERYFILVVNNEHAAIQIELRKFESSFTKFDAPQVNIHKQYMHSFSAMFKEKLKSLNI</sequence>
<dbReference type="EMBL" id="SZVP01000002">
    <property type="protein sequence ID" value="TMM47052.1"/>
    <property type="molecule type" value="Genomic_DNA"/>
</dbReference>
<dbReference type="AlphaFoldDB" id="A0A8H2JP86"/>
<dbReference type="RefSeq" id="WP_138620875.1">
    <property type="nucleotide sequence ID" value="NZ_SZVP01000002.1"/>
</dbReference>
<gene>
    <name evidence="1" type="ORF">FCS21_04640</name>
</gene>